<feature type="domain" description="DUF6318" evidence="2">
    <location>
        <begin position="46"/>
        <end position="176"/>
    </location>
</feature>
<sequence>MCVRRLGPTLAALVAPVLLLSLAACTDDPVAPGPVTPSSPAESASPSAEASKDPLADETPHEFLRRWVEVQNEMEVTGDTDAFLALSHNCEYCTTFARRLRQIYGDGGWVKTKGWRITSIRREGKLPHGEVSLDFFISSAPTSYAEDTSAKVQRLPGSRSIRYRIQMKPTSAGWVVTYLIQVAQ</sequence>
<dbReference type="InterPro" id="IPR046281">
    <property type="entry name" value="DUF6318"/>
</dbReference>
<dbReference type="Pfam" id="PF19843">
    <property type="entry name" value="DUF6318"/>
    <property type="match status" value="1"/>
</dbReference>
<reference evidence="3" key="1">
    <citation type="submission" date="2015-08" db="EMBL/GenBank/DDBJ databases">
        <authorList>
            <person name="Babu N.S."/>
            <person name="Beckwith C.J."/>
            <person name="Beseler K.G."/>
            <person name="Brison A."/>
            <person name="Carone J.V."/>
            <person name="Caskin T.P."/>
            <person name="Diamond M."/>
            <person name="Durham M.E."/>
            <person name="Foxe J.M."/>
            <person name="Go M."/>
            <person name="Henderson B.A."/>
            <person name="Jones I.B."/>
            <person name="McGettigan J.A."/>
            <person name="Micheletti S.J."/>
            <person name="Nasrallah M.E."/>
            <person name="Ortiz D."/>
            <person name="Piller C.R."/>
            <person name="Privatt S.R."/>
            <person name="Schneider S.L."/>
            <person name="Sharp S."/>
            <person name="Smith T.C."/>
            <person name="Stanton J.D."/>
            <person name="Ullery H.E."/>
            <person name="Wilson R.J."/>
            <person name="Serrano M.G."/>
            <person name="Buck G."/>
            <person name="Lee V."/>
            <person name="Wang Y."/>
            <person name="Carvalho R."/>
            <person name="Voegtly L."/>
            <person name="Shi R."/>
            <person name="Duckworth R."/>
            <person name="Johnson A."/>
            <person name="Loviza R."/>
            <person name="Walstead R."/>
            <person name="Shah Z."/>
            <person name="Kiflezghi M."/>
            <person name="Wade K."/>
            <person name="Ball S.L."/>
            <person name="Bradley K.W."/>
            <person name="Asai D.J."/>
            <person name="Bowman C.A."/>
            <person name="Russell D.A."/>
            <person name="Pope W.H."/>
            <person name="Jacobs-Sera D."/>
            <person name="Hendrix R.W."/>
            <person name="Hatfull G.F."/>
        </authorList>
    </citation>
    <scope>NUCLEOTIDE SEQUENCE</scope>
</reference>
<accession>A0A2P2BZR7</accession>
<organism evidence="3">
    <name type="scientific">metagenome</name>
    <dbReference type="NCBI Taxonomy" id="256318"/>
    <lineage>
        <taxon>unclassified sequences</taxon>
        <taxon>metagenomes</taxon>
    </lineage>
</organism>
<feature type="region of interest" description="Disordered" evidence="1">
    <location>
        <begin position="31"/>
        <end position="56"/>
    </location>
</feature>
<gene>
    <name evidence="3" type="ORF">NOCA2240042</name>
</gene>
<name>A0A2P2BZR7_9ZZZZ</name>
<proteinExistence type="predicted"/>
<dbReference type="AlphaFoldDB" id="A0A2P2BZR7"/>
<feature type="compositionally biased region" description="Low complexity" evidence="1">
    <location>
        <begin position="38"/>
        <end position="49"/>
    </location>
</feature>
<dbReference type="EMBL" id="CZKA01000017">
    <property type="protein sequence ID" value="CUR55270.1"/>
    <property type="molecule type" value="Genomic_DNA"/>
</dbReference>
<evidence type="ECO:0000259" key="2">
    <source>
        <dbReference type="Pfam" id="PF19843"/>
    </source>
</evidence>
<dbReference type="PROSITE" id="PS51257">
    <property type="entry name" value="PROKAR_LIPOPROTEIN"/>
    <property type="match status" value="1"/>
</dbReference>
<protein>
    <recommendedName>
        <fullName evidence="2">DUF6318 domain-containing protein</fullName>
    </recommendedName>
</protein>
<evidence type="ECO:0000256" key="1">
    <source>
        <dbReference type="SAM" id="MobiDB-lite"/>
    </source>
</evidence>
<evidence type="ECO:0000313" key="3">
    <source>
        <dbReference type="EMBL" id="CUR55270.1"/>
    </source>
</evidence>